<protein>
    <submittedName>
        <fullName evidence="5">Aminotransferase class III</fullName>
    </submittedName>
</protein>
<dbReference type="InterPro" id="IPR015421">
    <property type="entry name" value="PyrdxlP-dep_Trfase_major"/>
</dbReference>
<gene>
    <name evidence="5" type="ORF">A8F95_04605</name>
</gene>
<comment type="caution">
    <text evidence="5">The sequence shown here is derived from an EMBL/GenBank/DDBJ whole genome shotgun (WGS) entry which is preliminary data.</text>
</comment>
<evidence type="ECO:0000256" key="3">
    <source>
        <dbReference type="ARBA" id="ARBA00022898"/>
    </source>
</evidence>
<dbReference type="Gene3D" id="3.90.1150.10">
    <property type="entry name" value="Aspartate Aminotransferase, domain 1"/>
    <property type="match status" value="1"/>
</dbReference>
<dbReference type="Proteomes" id="UP000092578">
    <property type="component" value="Unassembled WGS sequence"/>
</dbReference>
<dbReference type="CDD" id="cd00610">
    <property type="entry name" value="OAT_like"/>
    <property type="match status" value="1"/>
</dbReference>
<keyword evidence="5" id="KW-0808">Transferase</keyword>
<proteinExistence type="inferred from homology"/>
<dbReference type="SUPFAM" id="SSF53383">
    <property type="entry name" value="PLP-dependent transferases"/>
    <property type="match status" value="1"/>
</dbReference>
<keyword evidence="6" id="KW-1185">Reference proteome</keyword>
<dbReference type="GO" id="GO:0008483">
    <property type="term" value="F:transaminase activity"/>
    <property type="evidence" value="ECO:0007669"/>
    <property type="project" value="UniProtKB-KW"/>
</dbReference>
<dbReference type="FunFam" id="3.40.640.10:FF:000004">
    <property type="entry name" value="Acetylornithine aminotransferase"/>
    <property type="match status" value="1"/>
</dbReference>
<comment type="cofactor">
    <cofactor evidence="1">
        <name>pyridoxal 5'-phosphate</name>
        <dbReference type="ChEBI" id="CHEBI:597326"/>
    </cofactor>
</comment>
<dbReference type="PIRSF" id="PIRSF000521">
    <property type="entry name" value="Transaminase_4ab_Lys_Orn"/>
    <property type="match status" value="1"/>
</dbReference>
<dbReference type="InterPro" id="IPR049704">
    <property type="entry name" value="Aminotrans_3_PPA_site"/>
</dbReference>
<name>A0A1B9AXU0_9BACI</name>
<accession>A0A1B9AXU0</accession>
<dbReference type="PANTHER" id="PTHR45688">
    <property type="match status" value="1"/>
</dbReference>
<comment type="similarity">
    <text evidence="2 4">Belongs to the class-III pyridoxal-phosphate-dependent aminotransferase family.</text>
</comment>
<organism evidence="5 6">
    <name type="scientific">Pseudobacillus wudalianchiensis</name>
    <dbReference type="NCBI Taxonomy" id="1743143"/>
    <lineage>
        <taxon>Bacteria</taxon>
        <taxon>Bacillati</taxon>
        <taxon>Bacillota</taxon>
        <taxon>Bacilli</taxon>
        <taxon>Bacillales</taxon>
        <taxon>Bacillaceae</taxon>
        <taxon>Pseudobacillus</taxon>
    </lineage>
</organism>
<dbReference type="PROSITE" id="PS00600">
    <property type="entry name" value="AA_TRANSFER_CLASS_3"/>
    <property type="match status" value="1"/>
</dbReference>
<evidence type="ECO:0000313" key="5">
    <source>
        <dbReference type="EMBL" id="OCA88732.1"/>
    </source>
</evidence>
<dbReference type="Gene3D" id="3.40.640.10">
    <property type="entry name" value="Type I PLP-dependent aspartate aminotransferase-like (Major domain)"/>
    <property type="match status" value="1"/>
</dbReference>
<dbReference type="AlphaFoldDB" id="A0A1B9AXU0"/>
<dbReference type="InterPro" id="IPR015424">
    <property type="entry name" value="PyrdxlP-dep_Trfase"/>
</dbReference>
<dbReference type="RefSeq" id="WP_065410060.1">
    <property type="nucleotide sequence ID" value="NZ_MAYT01000012.1"/>
</dbReference>
<evidence type="ECO:0000256" key="2">
    <source>
        <dbReference type="ARBA" id="ARBA00008954"/>
    </source>
</evidence>
<dbReference type="EMBL" id="MAYT01000012">
    <property type="protein sequence ID" value="OCA88732.1"/>
    <property type="molecule type" value="Genomic_DNA"/>
</dbReference>
<reference evidence="6" key="1">
    <citation type="submission" date="2016-05" db="EMBL/GenBank/DDBJ databases">
        <authorList>
            <person name="Liu B."/>
            <person name="Wang J."/>
            <person name="Zhu Y."/>
            <person name="Liu G."/>
            <person name="Chen Q."/>
            <person name="Chen Z."/>
            <person name="Lan J."/>
            <person name="Che J."/>
            <person name="Ge C."/>
            <person name="Shi H."/>
            <person name="Pan Z."/>
            <person name="Liu X."/>
        </authorList>
    </citation>
    <scope>NUCLEOTIDE SEQUENCE [LARGE SCALE GENOMIC DNA]</scope>
    <source>
        <strain evidence="6">FJAT-27215</strain>
    </source>
</reference>
<dbReference type="InterPro" id="IPR005814">
    <property type="entry name" value="Aminotrans_3"/>
</dbReference>
<dbReference type="PANTHER" id="PTHR45688:SF13">
    <property type="entry name" value="ALANINE--GLYOXYLATE AMINOTRANSFERASE 2-LIKE"/>
    <property type="match status" value="1"/>
</dbReference>
<sequence>MKEKSVLIQDQEFISNALKLRFHPITVTEGKGCYLFDENGRSFLDLTAGWAVANIGYGQESVAEKLKEQYIKLSFTTQLSAPSQTMTELAEKLIEMTPGDFSKKVWFGHSGSDANDLISKLVPAASGRPKMIAFMGAYHGQTMGALSLSGHSAQAKFEGKGNVIKLPYPNPYRPFSGISEHLTEQTIHFMNEVFSTICPPEETAGIIVEAIQSDGGVILPPDDFLAALRQICDQHGIYLIVDEVKVGMGRTGKWFSFEHSPIIPDAVVLGKSLGGGLPISAVIGRQEILDSVTAGHMFTASGNPLCTAAAIETIRIIEEKDLISQAEKNGQYFLEGLRSLQKKYPFIGEVRGKGLVLGVEIVTDRLEKKPDPVKTSAICYRAYELGLLIYYVGIHGNVLEITPPLTISREEITEALHLLDQTLQDVAAGHVDWEQVKQFSGWA</sequence>
<keyword evidence="3 4" id="KW-0663">Pyridoxal phosphate</keyword>
<keyword evidence="5" id="KW-0032">Aminotransferase</keyword>
<dbReference type="GO" id="GO:0030170">
    <property type="term" value="F:pyridoxal phosphate binding"/>
    <property type="evidence" value="ECO:0007669"/>
    <property type="project" value="InterPro"/>
</dbReference>
<evidence type="ECO:0000256" key="1">
    <source>
        <dbReference type="ARBA" id="ARBA00001933"/>
    </source>
</evidence>
<evidence type="ECO:0000313" key="6">
    <source>
        <dbReference type="Proteomes" id="UP000092578"/>
    </source>
</evidence>
<evidence type="ECO:0000256" key="4">
    <source>
        <dbReference type="RuleBase" id="RU003560"/>
    </source>
</evidence>
<dbReference type="Pfam" id="PF00202">
    <property type="entry name" value="Aminotran_3"/>
    <property type="match status" value="1"/>
</dbReference>
<dbReference type="InterPro" id="IPR015422">
    <property type="entry name" value="PyrdxlP-dep_Trfase_small"/>
</dbReference>